<evidence type="ECO:0000256" key="1">
    <source>
        <dbReference type="ARBA" id="ARBA00004123"/>
    </source>
</evidence>
<reference evidence="9" key="1">
    <citation type="submission" date="2017-02" db="UniProtKB">
        <authorList>
            <consortium name="WormBaseParasite"/>
        </authorList>
    </citation>
    <scope>IDENTIFICATION</scope>
</reference>
<protein>
    <recommendedName>
        <fullName evidence="3">DNA polymerase epsilon subunit 3</fullName>
    </recommendedName>
</protein>
<evidence type="ECO:0000256" key="3">
    <source>
        <dbReference type="ARBA" id="ARBA00039793"/>
    </source>
</evidence>
<gene>
    <name evidence="6" type="ORF">DME_LOCUS747</name>
</gene>
<dbReference type="InterPro" id="IPR051377">
    <property type="entry name" value="DNA_Pol-Epsilon_Subunit"/>
</dbReference>
<evidence type="ECO:0000259" key="5">
    <source>
        <dbReference type="Pfam" id="PF00808"/>
    </source>
</evidence>
<dbReference type="CDD" id="cd22928">
    <property type="entry name" value="HFD_POLE3_DPB4"/>
    <property type="match status" value="1"/>
</dbReference>
<evidence type="ECO:0000313" key="6">
    <source>
        <dbReference type="EMBL" id="VDN50774.1"/>
    </source>
</evidence>
<evidence type="ECO:0000313" key="8">
    <source>
        <dbReference type="Proteomes" id="UP000274756"/>
    </source>
</evidence>
<dbReference type="STRING" id="318479.A0A0N4UEA8"/>
<dbReference type="SUPFAM" id="SSF47113">
    <property type="entry name" value="Histone-fold"/>
    <property type="match status" value="1"/>
</dbReference>
<keyword evidence="8" id="KW-1185">Reference proteome</keyword>
<sequence length="172" mass="18904">MDAVEDLKLPHSIVARLIKDALPPGVIVAKEARIAIARAAAVFILHASMYAQESAATNNRKTITAMDVLHAVRALECEEIEQPIREAVELWKNSRQQKLEKKRAERANKANEMLHNSINSAMKETEQSTSQRDVAGSDNVELATTMLDGPASSSKDHLNEDADQLSSESSQM</sequence>
<dbReference type="GO" id="GO:0006974">
    <property type="term" value="P:DNA damage response"/>
    <property type="evidence" value="ECO:0007669"/>
    <property type="project" value="TreeGrafter"/>
</dbReference>
<feature type="compositionally biased region" description="Polar residues" evidence="4">
    <location>
        <begin position="122"/>
        <end position="132"/>
    </location>
</feature>
<dbReference type="GO" id="GO:0046982">
    <property type="term" value="F:protein heterodimerization activity"/>
    <property type="evidence" value="ECO:0007669"/>
    <property type="project" value="InterPro"/>
</dbReference>
<dbReference type="Proteomes" id="UP000274756">
    <property type="component" value="Unassembled WGS sequence"/>
</dbReference>
<evidence type="ECO:0000313" key="9">
    <source>
        <dbReference type="WBParaSite" id="DME_0000570201-mRNA-1"/>
    </source>
</evidence>
<comment type="subcellular location">
    <subcellularLocation>
        <location evidence="1">Nucleus</location>
    </subcellularLocation>
</comment>
<dbReference type="GO" id="GO:0031490">
    <property type="term" value="F:chromatin DNA binding"/>
    <property type="evidence" value="ECO:0007669"/>
    <property type="project" value="TreeGrafter"/>
</dbReference>
<proteinExistence type="predicted"/>
<feature type="region of interest" description="Disordered" evidence="4">
    <location>
        <begin position="122"/>
        <end position="172"/>
    </location>
</feature>
<feature type="domain" description="Transcription factor CBF/NF-Y/archaeal histone" evidence="5">
    <location>
        <begin position="8"/>
        <end position="72"/>
    </location>
</feature>
<dbReference type="PANTHER" id="PTHR46172">
    <property type="entry name" value="DNA POLYMERASE EPSILON SUBUNIT 3"/>
    <property type="match status" value="1"/>
</dbReference>
<dbReference type="OrthoDB" id="1707486at2759"/>
<dbReference type="Gene3D" id="1.10.20.10">
    <property type="entry name" value="Histone, subunit A"/>
    <property type="match status" value="1"/>
</dbReference>
<dbReference type="Pfam" id="PF00808">
    <property type="entry name" value="CBFD_NFYB_HMF"/>
    <property type="match status" value="1"/>
</dbReference>
<evidence type="ECO:0000256" key="2">
    <source>
        <dbReference type="ARBA" id="ARBA00023242"/>
    </source>
</evidence>
<name>A0A0N4UEA8_DRAME</name>
<dbReference type="GO" id="GO:0008622">
    <property type="term" value="C:epsilon DNA polymerase complex"/>
    <property type="evidence" value="ECO:0007669"/>
    <property type="project" value="TreeGrafter"/>
</dbReference>
<dbReference type="AlphaFoldDB" id="A0A0N4UEA8"/>
<dbReference type="GO" id="GO:0006272">
    <property type="term" value="P:leading strand elongation"/>
    <property type="evidence" value="ECO:0007669"/>
    <property type="project" value="TreeGrafter"/>
</dbReference>
<dbReference type="InterPro" id="IPR003958">
    <property type="entry name" value="CBFA_NFYB_domain"/>
</dbReference>
<evidence type="ECO:0000256" key="4">
    <source>
        <dbReference type="SAM" id="MobiDB-lite"/>
    </source>
</evidence>
<dbReference type="PANTHER" id="PTHR46172:SF1">
    <property type="entry name" value="DNA POLYMERASE EPSILON SUBUNIT 3"/>
    <property type="match status" value="1"/>
</dbReference>
<dbReference type="GO" id="GO:0031507">
    <property type="term" value="P:heterochromatin formation"/>
    <property type="evidence" value="ECO:0007669"/>
    <property type="project" value="TreeGrafter"/>
</dbReference>
<dbReference type="Proteomes" id="UP000038040">
    <property type="component" value="Unplaced"/>
</dbReference>
<organism evidence="7 9">
    <name type="scientific">Dracunculus medinensis</name>
    <name type="common">Guinea worm</name>
    <dbReference type="NCBI Taxonomy" id="318479"/>
    <lineage>
        <taxon>Eukaryota</taxon>
        <taxon>Metazoa</taxon>
        <taxon>Ecdysozoa</taxon>
        <taxon>Nematoda</taxon>
        <taxon>Chromadorea</taxon>
        <taxon>Rhabditida</taxon>
        <taxon>Spirurina</taxon>
        <taxon>Dracunculoidea</taxon>
        <taxon>Dracunculidae</taxon>
        <taxon>Dracunculus</taxon>
    </lineage>
</organism>
<keyword evidence="2" id="KW-0539">Nucleus</keyword>
<reference evidence="6 8" key="2">
    <citation type="submission" date="2018-11" db="EMBL/GenBank/DDBJ databases">
        <authorList>
            <consortium name="Pathogen Informatics"/>
        </authorList>
    </citation>
    <scope>NUCLEOTIDE SEQUENCE [LARGE SCALE GENOMIC DNA]</scope>
</reference>
<dbReference type="EMBL" id="UYYG01000007">
    <property type="protein sequence ID" value="VDN50774.1"/>
    <property type="molecule type" value="Genomic_DNA"/>
</dbReference>
<dbReference type="GO" id="GO:0008623">
    <property type="term" value="C:CHRAC"/>
    <property type="evidence" value="ECO:0007669"/>
    <property type="project" value="TreeGrafter"/>
</dbReference>
<dbReference type="WBParaSite" id="DME_0000570201-mRNA-1">
    <property type="protein sequence ID" value="DME_0000570201-mRNA-1"/>
    <property type="gene ID" value="DME_0000570201"/>
</dbReference>
<evidence type="ECO:0000313" key="7">
    <source>
        <dbReference type="Proteomes" id="UP000038040"/>
    </source>
</evidence>
<accession>A0A0N4UEA8</accession>
<dbReference type="InterPro" id="IPR009072">
    <property type="entry name" value="Histone-fold"/>
</dbReference>